<keyword evidence="3" id="KW-1185">Reference proteome</keyword>
<gene>
    <name evidence="2" type="ORF">C5O25_03720</name>
</gene>
<reference evidence="3" key="1">
    <citation type="submission" date="2018-02" db="EMBL/GenBank/DDBJ databases">
        <authorList>
            <person name="Clavel T."/>
            <person name="Strowig T."/>
        </authorList>
    </citation>
    <scope>NUCLEOTIDE SEQUENCE [LARGE SCALE GENOMIC DNA]</scope>
    <source>
        <strain evidence="3">DSM 100764</strain>
    </source>
</reference>
<dbReference type="RefSeq" id="WP_107035390.1">
    <property type="nucleotide sequence ID" value="NZ_CP098825.1"/>
</dbReference>
<name>A0A2V1J155_9BACT</name>
<sequence length="173" mass="18705">MKTKDYLIGKYYDGDTTAEEETTLRMMLADDDSADGRLLRAFEEIYDMAAPAREKPLRRCFSGWSVWVSSAAAAIAVVATIGAAMTHGGGEEPFMADMEASYGAVQGSGARVITDPDEAMTMLAGAMAMAQSRIDAANEIAFRTIDRVSMTVNASIENQISSIPNFRQVTLKN</sequence>
<keyword evidence="1" id="KW-0472">Membrane</keyword>
<keyword evidence="1" id="KW-1133">Transmembrane helix</keyword>
<dbReference type="AlphaFoldDB" id="A0A2V1J155"/>
<accession>A0A2V1J155</accession>
<evidence type="ECO:0000313" key="3">
    <source>
        <dbReference type="Proteomes" id="UP000244925"/>
    </source>
</evidence>
<keyword evidence="1" id="KW-0812">Transmembrane</keyword>
<evidence type="ECO:0000313" key="2">
    <source>
        <dbReference type="EMBL" id="PWB08644.1"/>
    </source>
</evidence>
<feature type="transmembrane region" description="Helical" evidence="1">
    <location>
        <begin position="64"/>
        <end position="85"/>
    </location>
</feature>
<dbReference type="Proteomes" id="UP000244925">
    <property type="component" value="Unassembled WGS sequence"/>
</dbReference>
<evidence type="ECO:0000256" key="1">
    <source>
        <dbReference type="SAM" id="Phobius"/>
    </source>
</evidence>
<comment type="caution">
    <text evidence="2">The sequence shown here is derived from an EMBL/GenBank/DDBJ whole genome shotgun (WGS) entry which is preliminary data.</text>
</comment>
<proteinExistence type="predicted"/>
<dbReference type="EMBL" id="PUBV01000005">
    <property type="protein sequence ID" value="PWB08644.1"/>
    <property type="molecule type" value="Genomic_DNA"/>
</dbReference>
<protein>
    <submittedName>
        <fullName evidence="2">Uncharacterized protein</fullName>
    </submittedName>
</protein>
<dbReference type="GeneID" id="93425547"/>
<organism evidence="2 3">
    <name type="scientific">Paramuribaculum intestinale</name>
    <dbReference type="NCBI Taxonomy" id="2094151"/>
    <lineage>
        <taxon>Bacteria</taxon>
        <taxon>Pseudomonadati</taxon>
        <taxon>Bacteroidota</taxon>
        <taxon>Bacteroidia</taxon>
        <taxon>Bacteroidales</taxon>
        <taxon>Muribaculaceae</taxon>
        <taxon>Paramuribaculum</taxon>
    </lineage>
</organism>